<dbReference type="AlphaFoldDB" id="A0A2S5Y5E6"/>
<organism evidence="8 9">
    <name type="scientific">Rathayibacter toxicus</name>
    <dbReference type="NCBI Taxonomy" id="145458"/>
    <lineage>
        <taxon>Bacteria</taxon>
        <taxon>Bacillati</taxon>
        <taxon>Actinomycetota</taxon>
        <taxon>Actinomycetes</taxon>
        <taxon>Micrococcales</taxon>
        <taxon>Microbacteriaceae</taxon>
        <taxon>Rathayibacter</taxon>
    </lineage>
</organism>
<dbReference type="InterPro" id="IPR016032">
    <property type="entry name" value="Sig_transdc_resp-reg_C-effctor"/>
</dbReference>
<evidence type="ECO:0000313" key="8">
    <source>
        <dbReference type="EMBL" id="PPI13967.1"/>
    </source>
</evidence>
<protein>
    <submittedName>
        <fullName evidence="8">DNA-binding response regulator</fullName>
    </submittedName>
</protein>
<dbReference type="SMART" id="SM00421">
    <property type="entry name" value="HTH_LUXR"/>
    <property type="match status" value="1"/>
</dbReference>
<dbReference type="PROSITE" id="PS50110">
    <property type="entry name" value="RESPONSE_REGULATORY"/>
    <property type="match status" value="1"/>
</dbReference>
<reference evidence="8 9" key="1">
    <citation type="submission" date="2018-02" db="EMBL/GenBank/DDBJ databases">
        <title>Bacteriophage NCPPB3778 and a type I-E CRISPR drive the evolution of the US Biological Select Agent, Rathayibacter toxicus.</title>
        <authorList>
            <person name="Davis E.W.II."/>
            <person name="Tabima J.F."/>
            <person name="Weisberg A.J."/>
            <person name="Lopes L.D."/>
            <person name="Wiseman M.S."/>
            <person name="Wiseman M.S."/>
            <person name="Pupko T."/>
            <person name="Belcher M.S."/>
            <person name="Sechler A.J."/>
            <person name="Tancos M.A."/>
            <person name="Schroeder B.K."/>
            <person name="Murray T.D."/>
            <person name="Luster D.G."/>
            <person name="Schneider W.L."/>
            <person name="Rogers E."/>
            <person name="Andreote F.D."/>
            <person name="Grunwald N.J."/>
            <person name="Putnam M.L."/>
            <person name="Chang J.H."/>
        </authorList>
    </citation>
    <scope>NUCLEOTIDE SEQUENCE [LARGE SCALE GENOMIC DNA]</scope>
    <source>
        <strain evidence="8 9">FH99</strain>
    </source>
</reference>
<evidence type="ECO:0000256" key="3">
    <source>
        <dbReference type="ARBA" id="ARBA00023125"/>
    </source>
</evidence>
<keyword evidence="4" id="KW-0804">Transcription</keyword>
<dbReference type="GO" id="GO:0006355">
    <property type="term" value="P:regulation of DNA-templated transcription"/>
    <property type="evidence" value="ECO:0007669"/>
    <property type="project" value="InterPro"/>
</dbReference>
<dbReference type="OrthoDB" id="9808843at2"/>
<dbReference type="EMBL" id="PSWU01000013">
    <property type="protein sequence ID" value="PPI13967.1"/>
    <property type="molecule type" value="Genomic_DNA"/>
</dbReference>
<feature type="domain" description="Response regulatory" evidence="7">
    <location>
        <begin position="2"/>
        <end position="123"/>
    </location>
</feature>
<dbReference type="Proteomes" id="UP000237966">
    <property type="component" value="Unassembled WGS sequence"/>
</dbReference>
<keyword evidence="3 8" id="KW-0238">DNA-binding</keyword>
<accession>A0A2S5Y5E6</accession>
<gene>
    <name evidence="8" type="ORF">C5C51_09765</name>
</gene>
<dbReference type="InterPro" id="IPR039420">
    <property type="entry name" value="WalR-like"/>
</dbReference>
<dbReference type="CDD" id="cd17535">
    <property type="entry name" value="REC_NarL-like"/>
    <property type="match status" value="1"/>
</dbReference>
<dbReference type="SUPFAM" id="SSF52172">
    <property type="entry name" value="CheY-like"/>
    <property type="match status" value="1"/>
</dbReference>
<dbReference type="SUPFAM" id="SSF46894">
    <property type="entry name" value="C-terminal effector domain of the bipartite response regulators"/>
    <property type="match status" value="1"/>
</dbReference>
<sequence length="231" mass="24744">MKIVVADDSALLRDGISSLLESADHEVATAADADDLLQCVRSAGYAYDLVITDVRMPPGNRSDGVDAALTLRHESRGFPVLLLSNFIATAYLTELFADDSHALGYLLKDRVGRVDDFLKSVELIANGGTVIDPEILSSVAGRQTPTTSIDVLSAREDEVLALMAQAKSNAEIGALLHLSDSAVSKHIGSIFTKLGLAESDPGHRRVRAVLLYLDSVRTRSREPIPFGTSSL</sequence>
<evidence type="ECO:0000259" key="6">
    <source>
        <dbReference type="PROSITE" id="PS50043"/>
    </source>
</evidence>
<dbReference type="PRINTS" id="PR00038">
    <property type="entry name" value="HTHLUXR"/>
</dbReference>
<comment type="caution">
    <text evidence="8">The sequence shown here is derived from an EMBL/GenBank/DDBJ whole genome shotgun (WGS) entry which is preliminary data.</text>
</comment>
<dbReference type="Pfam" id="PF00072">
    <property type="entry name" value="Response_reg"/>
    <property type="match status" value="1"/>
</dbReference>
<dbReference type="GO" id="GO:0000160">
    <property type="term" value="P:phosphorelay signal transduction system"/>
    <property type="evidence" value="ECO:0007669"/>
    <property type="project" value="InterPro"/>
</dbReference>
<dbReference type="SMART" id="SM00448">
    <property type="entry name" value="REC"/>
    <property type="match status" value="1"/>
</dbReference>
<dbReference type="CDD" id="cd06170">
    <property type="entry name" value="LuxR_C_like"/>
    <property type="match status" value="1"/>
</dbReference>
<evidence type="ECO:0000313" key="9">
    <source>
        <dbReference type="Proteomes" id="UP000237966"/>
    </source>
</evidence>
<keyword evidence="1 5" id="KW-0597">Phosphoprotein</keyword>
<evidence type="ECO:0000256" key="4">
    <source>
        <dbReference type="ARBA" id="ARBA00023163"/>
    </source>
</evidence>
<dbReference type="InterPro" id="IPR058245">
    <property type="entry name" value="NreC/VraR/RcsB-like_REC"/>
</dbReference>
<evidence type="ECO:0000256" key="1">
    <source>
        <dbReference type="ARBA" id="ARBA00022553"/>
    </source>
</evidence>
<name>A0A2S5Y5E6_9MICO</name>
<dbReference type="GO" id="GO:0003677">
    <property type="term" value="F:DNA binding"/>
    <property type="evidence" value="ECO:0007669"/>
    <property type="project" value="UniProtKB-KW"/>
</dbReference>
<feature type="domain" description="HTH luxR-type" evidence="6">
    <location>
        <begin position="145"/>
        <end position="216"/>
    </location>
</feature>
<dbReference type="PROSITE" id="PS50043">
    <property type="entry name" value="HTH_LUXR_2"/>
    <property type="match status" value="1"/>
</dbReference>
<proteinExistence type="predicted"/>
<dbReference type="PANTHER" id="PTHR43214:SF24">
    <property type="entry name" value="TRANSCRIPTIONAL REGULATORY PROTEIN NARL-RELATED"/>
    <property type="match status" value="1"/>
</dbReference>
<dbReference type="PANTHER" id="PTHR43214">
    <property type="entry name" value="TWO-COMPONENT RESPONSE REGULATOR"/>
    <property type="match status" value="1"/>
</dbReference>
<evidence type="ECO:0000256" key="2">
    <source>
        <dbReference type="ARBA" id="ARBA00023015"/>
    </source>
</evidence>
<keyword evidence="2" id="KW-0805">Transcription regulation</keyword>
<feature type="modified residue" description="4-aspartylphosphate" evidence="5">
    <location>
        <position position="53"/>
    </location>
</feature>
<evidence type="ECO:0000259" key="7">
    <source>
        <dbReference type="PROSITE" id="PS50110"/>
    </source>
</evidence>
<dbReference type="InterPro" id="IPR011006">
    <property type="entry name" value="CheY-like_superfamily"/>
</dbReference>
<dbReference type="Pfam" id="PF00196">
    <property type="entry name" value="GerE"/>
    <property type="match status" value="1"/>
</dbReference>
<evidence type="ECO:0000256" key="5">
    <source>
        <dbReference type="PROSITE-ProRule" id="PRU00169"/>
    </source>
</evidence>
<dbReference type="RefSeq" id="WP_051210242.1">
    <property type="nucleotide sequence ID" value="NZ_CP037977.1"/>
</dbReference>
<dbReference type="Gene3D" id="3.40.50.2300">
    <property type="match status" value="1"/>
</dbReference>
<dbReference type="InterPro" id="IPR000792">
    <property type="entry name" value="Tscrpt_reg_LuxR_C"/>
</dbReference>
<dbReference type="InterPro" id="IPR001789">
    <property type="entry name" value="Sig_transdc_resp-reg_receiver"/>
</dbReference>